<feature type="transmembrane region" description="Helical" evidence="13">
    <location>
        <begin position="203"/>
        <end position="224"/>
    </location>
</feature>
<dbReference type="CDD" id="cd13137">
    <property type="entry name" value="MATE_NorM_like"/>
    <property type="match status" value="1"/>
</dbReference>
<proteinExistence type="inferred from homology"/>
<evidence type="ECO:0000256" key="3">
    <source>
        <dbReference type="ARBA" id="ARBA00010199"/>
    </source>
</evidence>
<dbReference type="RefSeq" id="WP_134339807.1">
    <property type="nucleotide sequence ID" value="NZ_SOPW01000006.1"/>
</dbReference>
<protein>
    <recommendedName>
        <fullName evidence="4">Probable multidrug resistance protein NorM</fullName>
    </recommendedName>
    <alternativeName>
        <fullName evidence="12">Multidrug-efflux transporter</fullName>
    </alternativeName>
</protein>
<dbReference type="OrthoDB" id="9806302at2"/>
<dbReference type="NCBIfam" id="TIGR00797">
    <property type="entry name" value="matE"/>
    <property type="match status" value="1"/>
</dbReference>
<accession>A0A4Y8ILI7</accession>
<comment type="caution">
    <text evidence="14">The sequence shown here is derived from an EMBL/GenBank/DDBJ whole genome shotgun (WGS) entry which is preliminary data.</text>
</comment>
<dbReference type="PIRSF" id="PIRSF006603">
    <property type="entry name" value="DinF"/>
    <property type="match status" value="1"/>
</dbReference>
<dbReference type="PANTHER" id="PTHR43298">
    <property type="entry name" value="MULTIDRUG RESISTANCE PROTEIN NORM-RELATED"/>
    <property type="match status" value="1"/>
</dbReference>
<keyword evidence="6" id="KW-0050">Antiport</keyword>
<dbReference type="InterPro" id="IPR050222">
    <property type="entry name" value="MATE_MdtK"/>
</dbReference>
<feature type="transmembrane region" description="Helical" evidence="13">
    <location>
        <begin position="103"/>
        <end position="122"/>
    </location>
</feature>
<sequence length="460" mass="50066">MFFNSKNINTVNSISTKEKVKITLILAMPAVIENFFQTILGFVDTLFVSKISLTAVSAVGVTNAILAVYIAVFMSLGVAVNIRVANYVGAKEYTKASRIAQQAIILAAIVGVAFGIITLFFASPLLQLMGVEESVLEQGTLYFRIVAIPSVLISIMFVLSSILRGDGDTKTPMKVTIGINLLNIALDYILIFGFLFIPALGLAGAAIATVISRLIGALALILYLKRSKTLNFIKKNWKFHRSQQWDLLTLGSPVAAERLVMRIGQVLYFGFVVILGTNTFAAHQIAGSIEIFSYMIANGFATAATILVGQSLGANQYSDAKQYAKIATLLGIGLMTMVGFFLFFLGGWVGSFFTDKPDVIQEIQIALQIDAFIQPILAVVLILTGVFNGGSNTKYPMYITAIGIWGIRTVFVYLLGITLGLGIAGVWIAIGLDNLFRAILLWYRFKKDNWVKMEPSQISA</sequence>
<evidence type="ECO:0000256" key="13">
    <source>
        <dbReference type="SAM" id="Phobius"/>
    </source>
</evidence>
<feature type="transmembrane region" description="Helical" evidence="13">
    <location>
        <begin position="291"/>
        <end position="314"/>
    </location>
</feature>
<dbReference type="EMBL" id="SOPW01000006">
    <property type="protein sequence ID" value="TFB22135.1"/>
    <property type="molecule type" value="Genomic_DNA"/>
</dbReference>
<keyword evidence="11 13" id="KW-0472">Membrane</keyword>
<dbReference type="GO" id="GO:0006811">
    <property type="term" value="P:monoatomic ion transport"/>
    <property type="evidence" value="ECO:0007669"/>
    <property type="project" value="UniProtKB-KW"/>
</dbReference>
<evidence type="ECO:0000256" key="4">
    <source>
        <dbReference type="ARBA" id="ARBA00020268"/>
    </source>
</evidence>
<comment type="subcellular location">
    <subcellularLocation>
        <location evidence="2">Cell membrane</location>
        <topology evidence="2">Multi-pass membrane protein</topology>
    </subcellularLocation>
</comment>
<dbReference type="InterPro" id="IPR002528">
    <property type="entry name" value="MATE_fam"/>
</dbReference>
<keyword evidence="10" id="KW-0406">Ion transport</keyword>
<organism evidence="14 15">
    <name type="scientific">Filobacillus milosensis</name>
    <dbReference type="NCBI Taxonomy" id="94137"/>
    <lineage>
        <taxon>Bacteria</taxon>
        <taxon>Bacillati</taxon>
        <taxon>Bacillota</taxon>
        <taxon>Bacilli</taxon>
        <taxon>Bacillales</taxon>
        <taxon>Bacillaceae</taxon>
        <taxon>Filobacillus</taxon>
    </lineage>
</organism>
<evidence type="ECO:0000256" key="9">
    <source>
        <dbReference type="ARBA" id="ARBA00022989"/>
    </source>
</evidence>
<comment type="function">
    <text evidence="1">Multidrug efflux pump.</text>
</comment>
<dbReference type="GO" id="GO:0015297">
    <property type="term" value="F:antiporter activity"/>
    <property type="evidence" value="ECO:0007669"/>
    <property type="project" value="UniProtKB-KW"/>
</dbReference>
<gene>
    <name evidence="14" type="ORF">E3U55_07480</name>
</gene>
<keyword evidence="9 13" id="KW-1133">Transmembrane helix</keyword>
<evidence type="ECO:0000256" key="1">
    <source>
        <dbReference type="ARBA" id="ARBA00003408"/>
    </source>
</evidence>
<evidence type="ECO:0000313" key="14">
    <source>
        <dbReference type="EMBL" id="TFB22135.1"/>
    </source>
</evidence>
<comment type="similarity">
    <text evidence="3">Belongs to the multi antimicrobial extrusion (MATE) (TC 2.A.66.1) family.</text>
</comment>
<evidence type="ECO:0000256" key="6">
    <source>
        <dbReference type="ARBA" id="ARBA00022449"/>
    </source>
</evidence>
<evidence type="ECO:0000256" key="2">
    <source>
        <dbReference type="ARBA" id="ARBA00004651"/>
    </source>
</evidence>
<evidence type="ECO:0000256" key="5">
    <source>
        <dbReference type="ARBA" id="ARBA00022448"/>
    </source>
</evidence>
<keyword evidence="8 13" id="KW-0812">Transmembrane</keyword>
<dbReference type="GO" id="GO:0005886">
    <property type="term" value="C:plasma membrane"/>
    <property type="evidence" value="ECO:0007669"/>
    <property type="project" value="UniProtKB-SubCell"/>
</dbReference>
<dbReference type="InterPro" id="IPR048279">
    <property type="entry name" value="MdtK-like"/>
</dbReference>
<feature type="transmembrane region" description="Helical" evidence="13">
    <location>
        <begin position="175"/>
        <end position="197"/>
    </location>
</feature>
<evidence type="ECO:0000256" key="8">
    <source>
        <dbReference type="ARBA" id="ARBA00022692"/>
    </source>
</evidence>
<evidence type="ECO:0000256" key="7">
    <source>
        <dbReference type="ARBA" id="ARBA00022475"/>
    </source>
</evidence>
<dbReference type="Pfam" id="PF01554">
    <property type="entry name" value="MatE"/>
    <property type="match status" value="2"/>
</dbReference>
<feature type="transmembrane region" description="Helical" evidence="13">
    <location>
        <begin position="326"/>
        <end position="345"/>
    </location>
</feature>
<feature type="transmembrane region" description="Helical" evidence="13">
    <location>
        <begin position="142"/>
        <end position="163"/>
    </location>
</feature>
<name>A0A4Y8ILI7_9BACI</name>
<feature type="transmembrane region" description="Helical" evidence="13">
    <location>
        <begin position="266"/>
        <end position="285"/>
    </location>
</feature>
<keyword evidence="5" id="KW-0813">Transport</keyword>
<feature type="transmembrane region" description="Helical" evidence="13">
    <location>
        <begin position="20"/>
        <end position="43"/>
    </location>
</feature>
<reference evidence="14 15" key="1">
    <citation type="submission" date="2019-03" db="EMBL/GenBank/DDBJ databases">
        <authorList>
            <person name="He R.-H."/>
        </authorList>
    </citation>
    <scope>NUCLEOTIDE SEQUENCE [LARGE SCALE GENOMIC DNA]</scope>
    <source>
        <strain evidence="15">SH 714</strain>
    </source>
</reference>
<keyword evidence="15" id="KW-1185">Reference proteome</keyword>
<evidence type="ECO:0000256" key="10">
    <source>
        <dbReference type="ARBA" id="ARBA00023065"/>
    </source>
</evidence>
<evidence type="ECO:0000256" key="11">
    <source>
        <dbReference type="ARBA" id="ARBA00023136"/>
    </source>
</evidence>
<feature type="transmembrane region" description="Helical" evidence="13">
    <location>
        <begin position="55"/>
        <end position="82"/>
    </location>
</feature>
<dbReference type="GO" id="GO:0042910">
    <property type="term" value="F:xenobiotic transmembrane transporter activity"/>
    <property type="evidence" value="ECO:0007669"/>
    <property type="project" value="InterPro"/>
</dbReference>
<feature type="transmembrane region" description="Helical" evidence="13">
    <location>
        <begin position="421"/>
        <end position="443"/>
    </location>
</feature>
<dbReference type="AlphaFoldDB" id="A0A4Y8ILI7"/>
<feature type="transmembrane region" description="Helical" evidence="13">
    <location>
        <begin position="365"/>
        <end position="388"/>
    </location>
</feature>
<evidence type="ECO:0000256" key="12">
    <source>
        <dbReference type="ARBA" id="ARBA00031636"/>
    </source>
</evidence>
<keyword evidence="7" id="KW-1003">Cell membrane</keyword>
<dbReference type="PANTHER" id="PTHR43298:SF2">
    <property type="entry name" value="FMN_FAD EXPORTER YEEO-RELATED"/>
    <property type="match status" value="1"/>
</dbReference>
<evidence type="ECO:0000313" key="15">
    <source>
        <dbReference type="Proteomes" id="UP000297975"/>
    </source>
</evidence>
<dbReference type="Proteomes" id="UP000297975">
    <property type="component" value="Unassembled WGS sequence"/>
</dbReference>